<dbReference type="Proteomes" id="UP001230207">
    <property type="component" value="Unassembled WGS sequence"/>
</dbReference>
<keyword evidence="2" id="KW-1185">Reference proteome</keyword>
<evidence type="ECO:0000313" key="1">
    <source>
        <dbReference type="EMBL" id="MDQ0323909.1"/>
    </source>
</evidence>
<reference evidence="1 2" key="1">
    <citation type="submission" date="2023-07" db="EMBL/GenBank/DDBJ databases">
        <title>Genomic Encyclopedia of Type Strains, Phase IV (KMG-IV): sequencing the most valuable type-strain genomes for metagenomic binning, comparative biology and taxonomic classification.</title>
        <authorList>
            <person name="Goeker M."/>
        </authorList>
    </citation>
    <scope>NUCLEOTIDE SEQUENCE [LARGE SCALE GENOMIC DNA]</scope>
    <source>
        <strain evidence="1 2">DSM 1112</strain>
    </source>
</reference>
<accession>A0ABU0C064</accession>
<name>A0ABU0C064_9HYPH</name>
<protein>
    <submittedName>
        <fullName evidence="1">Uncharacterized protein</fullName>
    </submittedName>
</protein>
<dbReference type="EMBL" id="JAUSVF010000006">
    <property type="protein sequence ID" value="MDQ0323909.1"/>
    <property type="molecule type" value="Genomic_DNA"/>
</dbReference>
<evidence type="ECO:0000313" key="2">
    <source>
        <dbReference type="Proteomes" id="UP001230207"/>
    </source>
</evidence>
<organism evidence="1 2">
    <name type="scientific">Pararhizobium capsulatum DSM 1112</name>
    <dbReference type="NCBI Taxonomy" id="1121113"/>
    <lineage>
        <taxon>Bacteria</taxon>
        <taxon>Pseudomonadati</taxon>
        <taxon>Pseudomonadota</taxon>
        <taxon>Alphaproteobacteria</taxon>
        <taxon>Hyphomicrobiales</taxon>
        <taxon>Rhizobiaceae</taxon>
        <taxon>Rhizobium/Agrobacterium group</taxon>
        <taxon>Pararhizobium</taxon>
    </lineage>
</organism>
<comment type="caution">
    <text evidence="1">The sequence shown here is derived from an EMBL/GenBank/DDBJ whole genome shotgun (WGS) entry which is preliminary data.</text>
</comment>
<sequence length="72" mass="8269">MDRGDSCGVPLRPGDVAMLRGLVKEYCENRQCRRQGVEGEDVARQLVRWFQSGMTEKERLRYLLLSAPGRQT</sequence>
<gene>
    <name evidence="1" type="ORF">QO002_006116</name>
</gene>
<proteinExistence type="predicted"/>